<dbReference type="EMBL" id="JBBWWQ010000009">
    <property type="protein sequence ID" value="KAK8938487.1"/>
    <property type="molecule type" value="Genomic_DNA"/>
</dbReference>
<dbReference type="Proteomes" id="UP001418222">
    <property type="component" value="Unassembled WGS sequence"/>
</dbReference>
<keyword evidence="9" id="KW-1185">Reference proteome</keyword>
<feature type="region of interest" description="Disordered" evidence="6">
    <location>
        <begin position="1"/>
        <end position="87"/>
    </location>
</feature>
<dbReference type="PANTHER" id="PTHR32096">
    <property type="entry name" value="WRKY TRANSCRIPTION FACTOR 30-RELATED-RELATED"/>
    <property type="match status" value="1"/>
</dbReference>
<dbReference type="InterPro" id="IPR036576">
    <property type="entry name" value="WRKY_dom_sf"/>
</dbReference>
<name>A0AAP0G5J8_9ASPA</name>
<dbReference type="InterPro" id="IPR003657">
    <property type="entry name" value="WRKY_dom"/>
</dbReference>
<keyword evidence="2" id="KW-0805">Transcription regulation</keyword>
<dbReference type="SMART" id="SM00774">
    <property type="entry name" value="WRKY"/>
    <property type="match status" value="1"/>
</dbReference>
<dbReference type="GO" id="GO:0005634">
    <property type="term" value="C:nucleus"/>
    <property type="evidence" value="ECO:0007669"/>
    <property type="project" value="UniProtKB-SubCell"/>
</dbReference>
<evidence type="ECO:0000256" key="3">
    <source>
        <dbReference type="ARBA" id="ARBA00023125"/>
    </source>
</evidence>
<evidence type="ECO:0000256" key="4">
    <source>
        <dbReference type="ARBA" id="ARBA00023163"/>
    </source>
</evidence>
<comment type="caution">
    <text evidence="8">The sequence shown here is derived from an EMBL/GenBank/DDBJ whole genome shotgun (WGS) entry which is preliminary data.</text>
</comment>
<dbReference type="FunFam" id="2.20.25.80:FF:000004">
    <property type="entry name" value="WRKY transcription factor 65"/>
    <property type="match status" value="1"/>
</dbReference>
<dbReference type="GO" id="GO:0000976">
    <property type="term" value="F:transcription cis-regulatory region binding"/>
    <property type="evidence" value="ECO:0007669"/>
    <property type="project" value="TreeGrafter"/>
</dbReference>
<evidence type="ECO:0000313" key="8">
    <source>
        <dbReference type="EMBL" id="KAK8938487.1"/>
    </source>
</evidence>
<evidence type="ECO:0000313" key="9">
    <source>
        <dbReference type="Proteomes" id="UP001418222"/>
    </source>
</evidence>
<evidence type="ECO:0000256" key="5">
    <source>
        <dbReference type="ARBA" id="ARBA00023242"/>
    </source>
</evidence>
<sequence length="309" mass="33626">MVDKDEPERSPSLSPPPITSSPSSPSSKKRPVELYGRRSGPKRVVSVPASEGDGGRSKGGGEAAPPSDSWAWRKYGQKPIKGSPYPRGYYRCSSSKGCPARKQVERSRVDPTTFIVTYSSDHDHSRPFQIKSSNHHQPLPLSAGTAAEESNSKLLKVDQGNNNIPNTASAVVDQEEEEKISDLMAEDPAGLMRPEDFHWFAEVGSSSSTSPTVGPNAELFSGPILRVSDANVVFFDDYCERFGGTAVEEEEEDQEGLFAGLGELPECSIVFRRGFLERQWRGEGGDRKRCGIETEESGAAAASRCGRTR</sequence>
<feature type="domain" description="WRKY" evidence="7">
    <location>
        <begin position="61"/>
        <end position="127"/>
    </location>
</feature>
<protein>
    <submittedName>
        <fullName evidence="8">WRKY transcription factor 69</fullName>
    </submittedName>
</protein>
<keyword evidence="4" id="KW-0804">Transcription</keyword>
<evidence type="ECO:0000256" key="2">
    <source>
        <dbReference type="ARBA" id="ARBA00023015"/>
    </source>
</evidence>
<reference evidence="8 9" key="1">
    <citation type="journal article" date="2022" name="Nat. Plants">
        <title>Genomes of leafy and leafless Platanthera orchids illuminate the evolution of mycoheterotrophy.</title>
        <authorList>
            <person name="Li M.H."/>
            <person name="Liu K.W."/>
            <person name="Li Z."/>
            <person name="Lu H.C."/>
            <person name="Ye Q.L."/>
            <person name="Zhang D."/>
            <person name="Wang J.Y."/>
            <person name="Li Y.F."/>
            <person name="Zhong Z.M."/>
            <person name="Liu X."/>
            <person name="Yu X."/>
            <person name="Liu D.K."/>
            <person name="Tu X.D."/>
            <person name="Liu B."/>
            <person name="Hao Y."/>
            <person name="Liao X.Y."/>
            <person name="Jiang Y.T."/>
            <person name="Sun W.H."/>
            <person name="Chen J."/>
            <person name="Chen Y.Q."/>
            <person name="Ai Y."/>
            <person name="Zhai J.W."/>
            <person name="Wu S.S."/>
            <person name="Zhou Z."/>
            <person name="Hsiao Y.Y."/>
            <person name="Wu W.L."/>
            <person name="Chen Y.Y."/>
            <person name="Lin Y.F."/>
            <person name="Hsu J.L."/>
            <person name="Li C.Y."/>
            <person name="Wang Z.W."/>
            <person name="Zhao X."/>
            <person name="Zhong W.Y."/>
            <person name="Ma X.K."/>
            <person name="Ma L."/>
            <person name="Huang J."/>
            <person name="Chen G.Z."/>
            <person name="Huang M.Z."/>
            <person name="Huang L."/>
            <person name="Peng D.H."/>
            <person name="Luo Y.B."/>
            <person name="Zou S.Q."/>
            <person name="Chen S.P."/>
            <person name="Lan S."/>
            <person name="Tsai W.C."/>
            <person name="Van de Peer Y."/>
            <person name="Liu Z.J."/>
        </authorList>
    </citation>
    <scope>NUCLEOTIDE SEQUENCE [LARGE SCALE GENOMIC DNA]</scope>
    <source>
        <strain evidence="8">Lor287</strain>
    </source>
</reference>
<dbReference type="GO" id="GO:0003700">
    <property type="term" value="F:DNA-binding transcription factor activity"/>
    <property type="evidence" value="ECO:0007669"/>
    <property type="project" value="InterPro"/>
</dbReference>
<gene>
    <name evidence="8" type="primary">WRKY69</name>
    <name evidence="8" type="ORF">KSP39_PZI011735</name>
</gene>
<evidence type="ECO:0000256" key="6">
    <source>
        <dbReference type="SAM" id="MobiDB-lite"/>
    </source>
</evidence>
<dbReference type="InterPro" id="IPR044810">
    <property type="entry name" value="WRKY_plant"/>
</dbReference>
<accession>A0AAP0G5J8</accession>
<feature type="region of interest" description="Disordered" evidence="6">
    <location>
        <begin position="118"/>
        <end position="148"/>
    </location>
</feature>
<keyword evidence="5" id="KW-0539">Nucleus</keyword>
<dbReference type="AlphaFoldDB" id="A0AAP0G5J8"/>
<organism evidence="8 9">
    <name type="scientific">Platanthera zijinensis</name>
    <dbReference type="NCBI Taxonomy" id="2320716"/>
    <lineage>
        <taxon>Eukaryota</taxon>
        <taxon>Viridiplantae</taxon>
        <taxon>Streptophyta</taxon>
        <taxon>Embryophyta</taxon>
        <taxon>Tracheophyta</taxon>
        <taxon>Spermatophyta</taxon>
        <taxon>Magnoliopsida</taxon>
        <taxon>Liliopsida</taxon>
        <taxon>Asparagales</taxon>
        <taxon>Orchidaceae</taxon>
        <taxon>Orchidoideae</taxon>
        <taxon>Orchideae</taxon>
        <taxon>Orchidinae</taxon>
        <taxon>Platanthera</taxon>
    </lineage>
</organism>
<dbReference type="SUPFAM" id="SSF118290">
    <property type="entry name" value="WRKY DNA-binding domain"/>
    <property type="match status" value="1"/>
</dbReference>
<dbReference type="Pfam" id="PF03106">
    <property type="entry name" value="WRKY"/>
    <property type="match status" value="1"/>
</dbReference>
<dbReference type="Gene3D" id="2.20.25.80">
    <property type="entry name" value="WRKY domain"/>
    <property type="match status" value="1"/>
</dbReference>
<comment type="subcellular location">
    <subcellularLocation>
        <location evidence="1">Nucleus</location>
    </subcellularLocation>
</comment>
<evidence type="ECO:0000259" key="7">
    <source>
        <dbReference type="PROSITE" id="PS50811"/>
    </source>
</evidence>
<dbReference type="PROSITE" id="PS50811">
    <property type="entry name" value="WRKY"/>
    <property type="match status" value="1"/>
</dbReference>
<dbReference type="PANTHER" id="PTHR32096:SF19">
    <property type="entry name" value="OS01G0750100 PROTEIN"/>
    <property type="match status" value="1"/>
</dbReference>
<keyword evidence="3" id="KW-0238">DNA-binding</keyword>
<proteinExistence type="predicted"/>
<evidence type="ECO:0000256" key="1">
    <source>
        <dbReference type="ARBA" id="ARBA00004123"/>
    </source>
</evidence>